<reference evidence="6 7" key="1">
    <citation type="submission" date="2021-08" db="EMBL/GenBank/DDBJ databases">
        <authorList>
            <person name="Peeters C."/>
        </authorList>
    </citation>
    <scope>NUCLEOTIDE SEQUENCE [LARGE SCALE GENOMIC DNA]</scope>
    <source>
        <strain evidence="6 7">LMG 23994</strain>
    </source>
</reference>
<keyword evidence="3" id="KW-0238">DNA-binding</keyword>
<dbReference type="InterPro" id="IPR036390">
    <property type="entry name" value="WH_DNA-bd_sf"/>
</dbReference>
<feature type="domain" description="HTH lysR-type" evidence="5">
    <location>
        <begin position="6"/>
        <end position="63"/>
    </location>
</feature>
<evidence type="ECO:0000256" key="1">
    <source>
        <dbReference type="ARBA" id="ARBA00009437"/>
    </source>
</evidence>
<dbReference type="Pfam" id="PF03466">
    <property type="entry name" value="LysR_substrate"/>
    <property type="match status" value="1"/>
</dbReference>
<keyword evidence="7" id="KW-1185">Reference proteome</keyword>
<evidence type="ECO:0000256" key="2">
    <source>
        <dbReference type="ARBA" id="ARBA00023015"/>
    </source>
</evidence>
<evidence type="ECO:0000313" key="7">
    <source>
        <dbReference type="Proteomes" id="UP000701702"/>
    </source>
</evidence>
<dbReference type="SUPFAM" id="SSF46785">
    <property type="entry name" value="Winged helix' DNA-binding domain"/>
    <property type="match status" value="1"/>
</dbReference>
<dbReference type="Gene3D" id="3.40.190.290">
    <property type="match status" value="1"/>
</dbReference>
<gene>
    <name evidence="6" type="primary">gltC_4</name>
    <name evidence="6" type="ORF">LMG23994_03722</name>
</gene>
<dbReference type="InterPro" id="IPR005119">
    <property type="entry name" value="LysR_subst-bd"/>
</dbReference>
<dbReference type="Gene3D" id="1.10.10.10">
    <property type="entry name" value="Winged helix-like DNA-binding domain superfamily/Winged helix DNA-binding domain"/>
    <property type="match status" value="1"/>
</dbReference>
<dbReference type="PROSITE" id="PS50931">
    <property type="entry name" value="HTH_LYSR"/>
    <property type="match status" value="1"/>
</dbReference>
<evidence type="ECO:0000259" key="5">
    <source>
        <dbReference type="PROSITE" id="PS50931"/>
    </source>
</evidence>
<dbReference type="Pfam" id="PF00126">
    <property type="entry name" value="HTH_1"/>
    <property type="match status" value="1"/>
</dbReference>
<evidence type="ECO:0000313" key="6">
    <source>
        <dbReference type="EMBL" id="CAG9177735.1"/>
    </source>
</evidence>
<dbReference type="EMBL" id="CAJZAF010000020">
    <property type="protein sequence ID" value="CAG9177735.1"/>
    <property type="molecule type" value="Genomic_DNA"/>
</dbReference>
<dbReference type="InterPro" id="IPR036388">
    <property type="entry name" value="WH-like_DNA-bd_sf"/>
</dbReference>
<organism evidence="6 7">
    <name type="scientific">Cupriavidus pinatubonensis</name>
    <dbReference type="NCBI Taxonomy" id="248026"/>
    <lineage>
        <taxon>Bacteria</taxon>
        <taxon>Pseudomonadati</taxon>
        <taxon>Pseudomonadota</taxon>
        <taxon>Betaproteobacteria</taxon>
        <taxon>Burkholderiales</taxon>
        <taxon>Burkholderiaceae</taxon>
        <taxon>Cupriavidus</taxon>
    </lineage>
</organism>
<evidence type="ECO:0000256" key="4">
    <source>
        <dbReference type="ARBA" id="ARBA00023163"/>
    </source>
</evidence>
<keyword evidence="2" id="KW-0805">Transcription regulation</keyword>
<dbReference type="Proteomes" id="UP000701702">
    <property type="component" value="Unassembled WGS sequence"/>
</dbReference>
<accession>A0ABN7YYU4</accession>
<comment type="caution">
    <text evidence="6">The sequence shown here is derived from an EMBL/GenBank/DDBJ whole genome shotgun (WGS) entry which is preliminary data.</text>
</comment>
<dbReference type="RefSeq" id="WP_224004236.1">
    <property type="nucleotide sequence ID" value="NZ_CAJZAF010000020.1"/>
</dbReference>
<proteinExistence type="inferred from homology"/>
<dbReference type="SUPFAM" id="SSF53850">
    <property type="entry name" value="Periplasmic binding protein-like II"/>
    <property type="match status" value="1"/>
</dbReference>
<name>A0ABN7YYU4_9BURK</name>
<comment type="similarity">
    <text evidence="1">Belongs to the LysR transcriptional regulatory family.</text>
</comment>
<evidence type="ECO:0000256" key="3">
    <source>
        <dbReference type="ARBA" id="ARBA00023125"/>
    </source>
</evidence>
<dbReference type="PANTHER" id="PTHR30419">
    <property type="entry name" value="HTH-TYPE TRANSCRIPTIONAL REGULATOR YBHD"/>
    <property type="match status" value="1"/>
</dbReference>
<protein>
    <submittedName>
        <fullName evidence="6">HTH-type transcriptional regulator GltC</fullName>
    </submittedName>
</protein>
<keyword evidence="4" id="KW-0804">Transcription</keyword>
<dbReference type="PANTHER" id="PTHR30419:SF30">
    <property type="entry name" value="LYSR FAMILY TRANSCRIPTIONAL REGULATOR"/>
    <property type="match status" value="1"/>
</dbReference>
<dbReference type="InterPro" id="IPR000847">
    <property type="entry name" value="LysR_HTH_N"/>
</dbReference>
<sequence length="325" mass="35430">MSLTRFTLRQIETFVCVAELQSFGGAAQRLGLTPQAVSQLVAEFEGLLGFRLFDRTTRRVTLSSAGRDFLASAETLLRYARAAESAADDVRNRAAGVVRIGAPLVLASTALPAAIRQYQAKRPKVVIRVRDLAVDALVDAVEAGDVDLAVGPDRRVGDSVCREVLFHSQWVLWCARTHPLARRRVLRWSDLRNIPLVAAGRDHEHSVAQMRLSTPEGERVTPVDVVDNISTALGIAAHGLAATLAPAYVGALATSFDLVMKRVEDPETMRSVCLYQSATRPLSPAVSGFAEFLGPWLNAWSTEAWHASPTASKPRTNEQARIRVN</sequence>
<dbReference type="InterPro" id="IPR050950">
    <property type="entry name" value="HTH-type_LysR_regulators"/>
</dbReference>